<gene>
    <name evidence="6" type="ORF">CSUI_011543</name>
</gene>
<organism evidence="6 7">
    <name type="scientific">Cystoisospora suis</name>
    <dbReference type="NCBI Taxonomy" id="483139"/>
    <lineage>
        <taxon>Eukaryota</taxon>
        <taxon>Sar</taxon>
        <taxon>Alveolata</taxon>
        <taxon>Apicomplexa</taxon>
        <taxon>Conoidasida</taxon>
        <taxon>Coccidia</taxon>
        <taxon>Eucoccidiorida</taxon>
        <taxon>Eimeriorina</taxon>
        <taxon>Sarcocystidae</taxon>
        <taxon>Cystoisospora</taxon>
    </lineage>
</organism>
<evidence type="ECO:0000256" key="4">
    <source>
        <dbReference type="ARBA" id="ARBA00023242"/>
    </source>
</evidence>
<dbReference type="InterPro" id="IPR036322">
    <property type="entry name" value="WD40_repeat_dom_sf"/>
</dbReference>
<dbReference type="VEuPathDB" id="ToxoDB:CSUI_011543"/>
<keyword evidence="7" id="KW-1185">Reference proteome</keyword>
<dbReference type="GeneID" id="94434852"/>
<sequence>VAALRGHTGSIRGVKFNRWSSSLGLDTLGSATGDIEIVTCGEDKSVKLWNLGVHACMDSFYGHTSPITSMDIIQPNKPLTVGEDNTARLWK</sequence>
<dbReference type="PANTHER" id="PTHR19865:SF0">
    <property type="entry name" value="U3 SMALL NUCLEOLAR RNA-INTERACTING PROTEIN 2"/>
    <property type="match status" value="1"/>
</dbReference>
<keyword evidence="4" id="KW-0539">Nucleus</keyword>
<accession>A0A2C6K8C4</accession>
<evidence type="ECO:0000256" key="2">
    <source>
        <dbReference type="ARBA" id="ARBA00022574"/>
    </source>
</evidence>
<dbReference type="InterPro" id="IPR039241">
    <property type="entry name" value="Rrp9-like"/>
</dbReference>
<keyword evidence="3" id="KW-0677">Repeat</keyword>
<reference evidence="6 7" key="1">
    <citation type="journal article" date="2017" name="Int. J. Parasitol.">
        <title>The genome of the protozoan parasite Cystoisospora suis and a reverse vaccinology approach to identify vaccine candidates.</title>
        <authorList>
            <person name="Palmieri N."/>
            <person name="Shrestha A."/>
            <person name="Ruttkowski B."/>
            <person name="Beck T."/>
            <person name="Vogl C."/>
            <person name="Tomley F."/>
            <person name="Blake D.P."/>
            <person name="Joachim A."/>
        </authorList>
    </citation>
    <scope>NUCLEOTIDE SEQUENCE [LARGE SCALE GENOMIC DNA]</scope>
    <source>
        <strain evidence="6 7">Wien I</strain>
    </source>
</reference>
<protein>
    <submittedName>
        <fullName evidence="6">Wd g-beta repeat-containing protein</fullName>
    </submittedName>
</protein>
<dbReference type="SMART" id="SM00320">
    <property type="entry name" value="WD40"/>
    <property type="match status" value="2"/>
</dbReference>
<dbReference type="SUPFAM" id="SSF50978">
    <property type="entry name" value="WD40 repeat-like"/>
    <property type="match status" value="1"/>
</dbReference>
<dbReference type="GO" id="GO:0032040">
    <property type="term" value="C:small-subunit processome"/>
    <property type="evidence" value="ECO:0007669"/>
    <property type="project" value="TreeGrafter"/>
</dbReference>
<dbReference type="GO" id="GO:0034511">
    <property type="term" value="F:U3 snoRNA binding"/>
    <property type="evidence" value="ECO:0007669"/>
    <property type="project" value="InterPro"/>
</dbReference>
<dbReference type="PROSITE" id="PS50082">
    <property type="entry name" value="WD_REPEATS_2"/>
    <property type="match status" value="1"/>
</dbReference>
<dbReference type="InterPro" id="IPR015943">
    <property type="entry name" value="WD40/YVTN_repeat-like_dom_sf"/>
</dbReference>
<evidence type="ECO:0000256" key="5">
    <source>
        <dbReference type="PROSITE-ProRule" id="PRU00221"/>
    </source>
</evidence>
<dbReference type="AlphaFoldDB" id="A0A2C6K8C4"/>
<evidence type="ECO:0000256" key="3">
    <source>
        <dbReference type="ARBA" id="ARBA00022737"/>
    </source>
</evidence>
<evidence type="ECO:0000313" key="7">
    <source>
        <dbReference type="Proteomes" id="UP000221165"/>
    </source>
</evidence>
<feature type="repeat" description="WD" evidence="5">
    <location>
        <begin position="60"/>
        <end position="91"/>
    </location>
</feature>
<comment type="subcellular location">
    <subcellularLocation>
        <location evidence="1">Nucleus</location>
    </subcellularLocation>
</comment>
<dbReference type="PANTHER" id="PTHR19865">
    <property type="entry name" value="U3 SMALL NUCLEOLAR RNA INTERACTING PROTEIN 2"/>
    <property type="match status" value="1"/>
</dbReference>
<keyword evidence="2 5" id="KW-0853">WD repeat</keyword>
<name>A0A2C6K8C4_9APIC</name>
<feature type="non-terminal residue" evidence="6">
    <location>
        <position position="91"/>
    </location>
</feature>
<feature type="non-terminal residue" evidence="6">
    <location>
        <position position="1"/>
    </location>
</feature>
<dbReference type="PROSITE" id="PS50294">
    <property type="entry name" value="WD_REPEATS_REGION"/>
    <property type="match status" value="1"/>
</dbReference>
<dbReference type="EMBL" id="MIGC01013130">
    <property type="protein sequence ID" value="PHJ14647.1"/>
    <property type="molecule type" value="Genomic_DNA"/>
</dbReference>
<dbReference type="Pfam" id="PF00400">
    <property type="entry name" value="WD40"/>
    <property type="match status" value="2"/>
</dbReference>
<proteinExistence type="predicted"/>
<evidence type="ECO:0000313" key="6">
    <source>
        <dbReference type="EMBL" id="PHJ14647.1"/>
    </source>
</evidence>
<dbReference type="Proteomes" id="UP000221165">
    <property type="component" value="Unassembled WGS sequence"/>
</dbReference>
<evidence type="ECO:0000256" key="1">
    <source>
        <dbReference type="ARBA" id="ARBA00004123"/>
    </source>
</evidence>
<dbReference type="InterPro" id="IPR001680">
    <property type="entry name" value="WD40_rpt"/>
</dbReference>
<dbReference type="Gene3D" id="2.130.10.10">
    <property type="entry name" value="YVTN repeat-like/Quinoprotein amine dehydrogenase"/>
    <property type="match status" value="1"/>
</dbReference>
<dbReference type="RefSeq" id="XP_067916383.1">
    <property type="nucleotide sequence ID" value="XM_068071641.1"/>
</dbReference>
<comment type="caution">
    <text evidence="6">The sequence shown here is derived from an EMBL/GenBank/DDBJ whole genome shotgun (WGS) entry which is preliminary data.</text>
</comment>
<dbReference type="OrthoDB" id="1068471at2759"/>